<evidence type="ECO:0000313" key="4">
    <source>
        <dbReference type="EMBL" id="QZD88741.1"/>
    </source>
</evidence>
<dbReference type="Proteomes" id="UP000824281">
    <property type="component" value="Chromosome"/>
</dbReference>
<dbReference type="EMBL" id="CP081295">
    <property type="protein sequence ID" value="QZD88741.1"/>
    <property type="molecule type" value="Genomic_DNA"/>
</dbReference>
<dbReference type="RefSeq" id="WP_221424256.1">
    <property type="nucleotide sequence ID" value="NZ_CP081295.1"/>
</dbReference>
<protein>
    <submittedName>
        <fullName evidence="4">MBL fold metallo-hydrolase</fullName>
    </submittedName>
</protein>
<dbReference type="InterPro" id="IPR036866">
    <property type="entry name" value="RibonucZ/Hydroxyglut_hydro"/>
</dbReference>
<dbReference type="SMART" id="SM00849">
    <property type="entry name" value="Lactamase_B"/>
    <property type="match status" value="1"/>
</dbReference>
<evidence type="ECO:0000256" key="1">
    <source>
        <dbReference type="ARBA" id="ARBA00022723"/>
    </source>
</evidence>
<dbReference type="PANTHER" id="PTHR43084">
    <property type="entry name" value="PERSULFIDE DIOXYGENASE ETHE1"/>
    <property type="match status" value="1"/>
</dbReference>
<dbReference type="CDD" id="cd07724">
    <property type="entry name" value="POD-like_MBL-fold"/>
    <property type="match status" value="1"/>
</dbReference>
<organism evidence="4 5">
    <name type="scientific">Qipengyuania aurantiaca</name>
    <dbReference type="NCBI Taxonomy" id="2867233"/>
    <lineage>
        <taxon>Bacteria</taxon>
        <taxon>Pseudomonadati</taxon>
        <taxon>Pseudomonadota</taxon>
        <taxon>Alphaproteobacteria</taxon>
        <taxon>Sphingomonadales</taxon>
        <taxon>Erythrobacteraceae</taxon>
        <taxon>Qipengyuania</taxon>
    </lineage>
</organism>
<feature type="compositionally biased region" description="Polar residues" evidence="2">
    <location>
        <begin position="1"/>
        <end position="18"/>
    </location>
</feature>
<sequence>MNQSTTSSAPDDSLSAATEQVRRAAQDKAKRPSIAGFFDEATNTVTYVVHDPASGEAAIIDSVLDYDAAAGRTSHGSAELIVEYVKANDLTVTWLIETHAHADHISAAPYLQEKLGGKLSIGREIIRVQDVFGKLFNAGTDFERDGSQFDHLFTDGETFKLGEIEGIALHVPGHTPADYAFIIGDAAFVGDTIFMPDFGTARADFPGGDARQLYQSIQRLLSLPGETRLFLCHDYKAPGRDEYAWETTVRQQREENVHVKQGTSEDEFVAMRTKRDSTLSMPELIMPSVQVNIRGGHLPEPEENGVSYIKIPVNTL</sequence>
<name>A0ABX8ZJ31_9SPHN</name>
<dbReference type="InterPro" id="IPR044528">
    <property type="entry name" value="POD-like_MBL-fold"/>
</dbReference>
<gene>
    <name evidence="4" type="ORF">K3148_07645</name>
</gene>
<dbReference type="Gene3D" id="3.60.15.10">
    <property type="entry name" value="Ribonuclease Z/Hydroxyacylglutathione hydrolase-like"/>
    <property type="match status" value="1"/>
</dbReference>
<keyword evidence="1" id="KW-0479">Metal-binding</keyword>
<dbReference type="InterPro" id="IPR051682">
    <property type="entry name" value="Mito_Persulfide_Diox"/>
</dbReference>
<feature type="domain" description="Metallo-beta-lactamase" evidence="3">
    <location>
        <begin position="43"/>
        <end position="233"/>
    </location>
</feature>
<keyword evidence="5" id="KW-1185">Reference proteome</keyword>
<evidence type="ECO:0000256" key="2">
    <source>
        <dbReference type="SAM" id="MobiDB-lite"/>
    </source>
</evidence>
<feature type="region of interest" description="Disordered" evidence="2">
    <location>
        <begin position="1"/>
        <end position="28"/>
    </location>
</feature>
<dbReference type="Pfam" id="PF00753">
    <property type="entry name" value="Lactamase_B"/>
    <property type="match status" value="1"/>
</dbReference>
<evidence type="ECO:0000313" key="5">
    <source>
        <dbReference type="Proteomes" id="UP000824281"/>
    </source>
</evidence>
<dbReference type="PANTHER" id="PTHR43084:SF1">
    <property type="entry name" value="PERSULFIDE DIOXYGENASE ETHE1, MITOCHONDRIAL"/>
    <property type="match status" value="1"/>
</dbReference>
<proteinExistence type="predicted"/>
<dbReference type="SUPFAM" id="SSF56281">
    <property type="entry name" value="Metallo-hydrolase/oxidoreductase"/>
    <property type="match status" value="1"/>
</dbReference>
<reference evidence="4 5" key="1">
    <citation type="submission" date="2021-08" db="EMBL/GenBank/DDBJ databases">
        <title>Comparative Genomics Analysis of the Genus Qipengyuania Reveals Extensive Genetic Diversity and Metabolic Versatility, Including the Description of Fifteen Novel Species.</title>
        <authorList>
            <person name="Liu Y."/>
        </authorList>
    </citation>
    <scope>NUCLEOTIDE SEQUENCE [LARGE SCALE GENOMIC DNA]</scope>
    <source>
        <strain evidence="4 5">1NDH13</strain>
    </source>
</reference>
<dbReference type="InterPro" id="IPR001279">
    <property type="entry name" value="Metallo-B-lactamas"/>
</dbReference>
<evidence type="ECO:0000259" key="3">
    <source>
        <dbReference type="SMART" id="SM00849"/>
    </source>
</evidence>
<accession>A0ABX8ZJ31</accession>